<comment type="caution">
    <text evidence="3">The sequence shown here is derived from an EMBL/GenBank/DDBJ whole genome shotgun (WGS) entry which is preliminary data.</text>
</comment>
<evidence type="ECO:0000256" key="2">
    <source>
        <dbReference type="SAM" id="SignalP"/>
    </source>
</evidence>
<evidence type="ECO:0000313" key="4">
    <source>
        <dbReference type="Proteomes" id="UP001354931"/>
    </source>
</evidence>
<accession>A0ABU6F3F4</accession>
<proteinExistence type="predicted"/>
<evidence type="ECO:0000256" key="1">
    <source>
        <dbReference type="SAM" id="Phobius"/>
    </source>
</evidence>
<sequence length="189" mass="18597">MGRTASWPTAAVTAATLAVGALMCPAPAWAADDDPWGPDTSWTESPPVADTAGTLELVPADPGPGASVTASTSACGEDRIATGDGDSLGAGEFPLQTATQEGSVTGQFTVPTGARSGTFPITVICESGTEVRQTLTVSGRGGTELGGVKAGDGGSLGTLSVAQLALGGVLIAGALVAAGHYARRRTQEV</sequence>
<keyword evidence="1" id="KW-0472">Membrane</keyword>
<keyword evidence="1" id="KW-0812">Transmembrane</keyword>
<evidence type="ECO:0000313" key="3">
    <source>
        <dbReference type="EMBL" id="MEB8337426.1"/>
    </source>
</evidence>
<feature type="transmembrane region" description="Helical" evidence="1">
    <location>
        <begin position="161"/>
        <end position="182"/>
    </location>
</feature>
<dbReference type="RefSeq" id="WP_326015096.1">
    <property type="nucleotide sequence ID" value="NZ_JAOZYC010000049.1"/>
</dbReference>
<gene>
    <name evidence="3" type="ORF">OKJ99_07840</name>
</gene>
<name>A0ABU6F3F4_9ACTN</name>
<dbReference type="Proteomes" id="UP001354931">
    <property type="component" value="Unassembled WGS sequence"/>
</dbReference>
<keyword evidence="1" id="KW-1133">Transmembrane helix</keyword>
<dbReference type="EMBL" id="JAOZYC010000049">
    <property type="protein sequence ID" value="MEB8337426.1"/>
    <property type="molecule type" value="Genomic_DNA"/>
</dbReference>
<organism evidence="3 4">
    <name type="scientific">Streptomyces endophyticus</name>
    <dbReference type="NCBI Taxonomy" id="714166"/>
    <lineage>
        <taxon>Bacteria</taxon>
        <taxon>Bacillati</taxon>
        <taxon>Actinomycetota</taxon>
        <taxon>Actinomycetes</taxon>
        <taxon>Kitasatosporales</taxon>
        <taxon>Streptomycetaceae</taxon>
        <taxon>Streptomyces</taxon>
    </lineage>
</organism>
<feature type="chain" id="PRO_5046826734" description="Sortase" evidence="2">
    <location>
        <begin position="31"/>
        <end position="189"/>
    </location>
</feature>
<reference evidence="3 4" key="1">
    <citation type="submission" date="2022-10" db="EMBL/GenBank/DDBJ databases">
        <authorList>
            <person name="Xie J."/>
            <person name="Shen N."/>
        </authorList>
    </citation>
    <scope>NUCLEOTIDE SEQUENCE [LARGE SCALE GENOMIC DNA]</scope>
    <source>
        <strain evidence="3 4">YIM65594</strain>
    </source>
</reference>
<keyword evidence="2" id="KW-0732">Signal</keyword>
<keyword evidence="4" id="KW-1185">Reference proteome</keyword>
<evidence type="ECO:0008006" key="5">
    <source>
        <dbReference type="Google" id="ProtNLM"/>
    </source>
</evidence>
<protein>
    <recommendedName>
        <fullName evidence="5">Sortase</fullName>
    </recommendedName>
</protein>
<feature type="signal peptide" evidence="2">
    <location>
        <begin position="1"/>
        <end position="30"/>
    </location>
</feature>